<evidence type="ECO:0000313" key="2">
    <source>
        <dbReference type="Proteomes" id="UP000619545"/>
    </source>
</evidence>
<dbReference type="Gene3D" id="1.10.4200.10">
    <property type="entry name" value="Triphosphoribosyl-dephospho-CoA protein"/>
    <property type="match status" value="1"/>
</dbReference>
<dbReference type="EMBL" id="DUJS01000004">
    <property type="protein sequence ID" value="HII70662.1"/>
    <property type="molecule type" value="Genomic_DNA"/>
</dbReference>
<gene>
    <name evidence="1" type="ORF">HA336_05455</name>
</gene>
<dbReference type="GO" id="GO:0005524">
    <property type="term" value="F:ATP binding"/>
    <property type="evidence" value="ECO:0007669"/>
    <property type="project" value="InterPro"/>
</dbReference>
<dbReference type="PANTHER" id="PTHR42280">
    <property type="entry name" value="CITG FAMILY PROTEIN"/>
    <property type="match status" value="1"/>
</dbReference>
<sequence>MVNEPERIAVSLTLGALLEVSSWPKPGNVHRTRDFDDTRFEHFLASAVAAQPVLREVAEMATRGERVPLGRYLYEAVRHSMSAHTGGNTNLGILLLDVLLASALARASLDPSDVRREALKLAKETEERDAYYLYRAIRLAGAGGMRRIRGSRAPDVSRPEDVLEKGITMYEALQAAAHRDAVAEDWVRGLERSLRIGLRVIELREEYDINEAVVRTFLEELATRPDTLIWRKHGFRVALRVSEAAQEILRIAGDRPVTETRALYELDRELHEDGINPGSTADLLAAGVGYACYLGMRP</sequence>
<dbReference type="InterPro" id="IPR002736">
    <property type="entry name" value="CitG"/>
</dbReference>
<dbReference type="Pfam" id="PF01874">
    <property type="entry name" value="CitG"/>
    <property type="match status" value="1"/>
</dbReference>
<name>A0A832SUU5_9EURY</name>
<dbReference type="AlphaFoldDB" id="A0A832SUU5"/>
<proteinExistence type="predicted"/>
<reference evidence="1" key="1">
    <citation type="journal article" date="2020" name="bioRxiv">
        <title>A rank-normalized archaeal taxonomy based on genome phylogeny resolves widespread incomplete and uneven classifications.</title>
        <authorList>
            <person name="Rinke C."/>
            <person name="Chuvochina M."/>
            <person name="Mussig A.J."/>
            <person name="Chaumeil P.-A."/>
            <person name="Waite D.W."/>
            <person name="Whitman W.B."/>
            <person name="Parks D.H."/>
            <person name="Hugenholtz P."/>
        </authorList>
    </citation>
    <scope>NUCLEOTIDE SEQUENCE</scope>
    <source>
        <strain evidence="1">UBA8853</strain>
    </source>
</reference>
<evidence type="ECO:0008006" key="3">
    <source>
        <dbReference type="Google" id="ProtNLM"/>
    </source>
</evidence>
<dbReference type="Proteomes" id="UP000619545">
    <property type="component" value="Unassembled WGS sequence"/>
</dbReference>
<dbReference type="OMA" id="GNTHFGA"/>
<organism evidence="1 2">
    <name type="scientific">Methanopyrus kandleri</name>
    <dbReference type="NCBI Taxonomy" id="2320"/>
    <lineage>
        <taxon>Archaea</taxon>
        <taxon>Methanobacteriati</taxon>
        <taxon>Methanobacteriota</taxon>
        <taxon>Methanomada group</taxon>
        <taxon>Methanopyri</taxon>
        <taxon>Methanopyrales</taxon>
        <taxon>Methanopyraceae</taxon>
        <taxon>Methanopyrus</taxon>
    </lineage>
</organism>
<evidence type="ECO:0000313" key="1">
    <source>
        <dbReference type="EMBL" id="HII70662.1"/>
    </source>
</evidence>
<protein>
    <recommendedName>
        <fullName evidence="3">Triphosphoribosyl-dephospho-CoA synthetase</fullName>
    </recommendedName>
</protein>
<dbReference type="GO" id="GO:0046917">
    <property type="term" value="F:triphosphoribosyl-dephospho-CoA synthase activity"/>
    <property type="evidence" value="ECO:0007669"/>
    <property type="project" value="InterPro"/>
</dbReference>
<dbReference type="PANTHER" id="PTHR42280:SF1">
    <property type="entry name" value="CITG FAMILY PROTEIN"/>
    <property type="match status" value="1"/>
</dbReference>
<accession>A0A832SUU5</accession>
<comment type="caution">
    <text evidence="1">The sequence shown here is derived from an EMBL/GenBank/DDBJ whole genome shotgun (WGS) entry which is preliminary data.</text>
</comment>